<dbReference type="SMART" id="SM00733">
    <property type="entry name" value="Mterf"/>
    <property type="match status" value="6"/>
</dbReference>
<organism evidence="4 5">
    <name type="scientific">Castilleja foliolosa</name>
    <dbReference type="NCBI Taxonomy" id="1961234"/>
    <lineage>
        <taxon>Eukaryota</taxon>
        <taxon>Viridiplantae</taxon>
        <taxon>Streptophyta</taxon>
        <taxon>Embryophyta</taxon>
        <taxon>Tracheophyta</taxon>
        <taxon>Spermatophyta</taxon>
        <taxon>Magnoliopsida</taxon>
        <taxon>eudicotyledons</taxon>
        <taxon>Gunneridae</taxon>
        <taxon>Pentapetalae</taxon>
        <taxon>asterids</taxon>
        <taxon>lamiids</taxon>
        <taxon>Lamiales</taxon>
        <taxon>Orobanchaceae</taxon>
        <taxon>Pedicularideae</taxon>
        <taxon>Castillejinae</taxon>
        <taxon>Castilleja</taxon>
    </lineage>
</organism>
<dbReference type="InterPro" id="IPR003690">
    <property type="entry name" value="MTERF"/>
</dbReference>
<dbReference type="Gene3D" id="1.25.70.10">
    <property type="entry name" value="Transcription termination factor 3, mitochondrial"/>
    <property type="match status" value="1"/>
</dbReference>
<keyword evidence="2" id="KW-0804">Transcription</keyword>
<keyword evidence="2" id="KW-0806">Transcription termination</keyword>
<dbReference type="FunFam" id="1.25.70.10:FF:000001">
    <property type="entry name" value="Mitochondrial transcription termination factor-like"/>
    <property type="match status" value="1"/>
</dbReference>
<dbReference type="AlphaFoldDB" id="A0ABD3DR80"/>
<dbReference type="Proteomes" id="UP001632038">
    <property type="component" value="Unassembled WGS sequence"/>
</dbReference>
<reference evidence="5" key="1">
    <citation type="journal article" date="2024" name="IScience">
        <title>Strigolactones Initiate the Formation of Haustorium-like Structures in Castilleja.</title>
        <authorList>
            <person name="Buerger M."/>
            <person name="Peterson D."/>
            <person name="Chory J."/>
        </authorList>
    </citation>
    <scope>NUCLEOTIDE SEQUENCE [LARGE SCALE GENOMIC DNA]</scope>
</reference>
<keyword evidence="5" id="KW-1185">Reference proteome</keyword>
<sequence>MSKLANFCKSRTRVPRNDLFHHFFVPQNVILVKPFSSRKSSPGVRKNASEKSFIVSYLVNLCGMSLKSAISASDKMTFKPPKNPDAVINLLKDYGCTDAHIRQIITKWPDVLSSCPDKTLLPKLDFFRSIGVPLPTLAHNLSVYPFVLRRSLKNALIPSYNDLENLLGSSEKAAHVFSCNPRGFGISSTISVLRERGVPESSIVMFVLRKPTLIMISKERFARHADRAIEMGFDTSKIPFINAMKVFSGMNELTLKRKMEVHRMCGWSESDTVSAFLRYPSCLKLSEKKITDSMDFLVSELGCEPVDMANRPVLLGLSLEKRLKPRCLVARVLEENGLWERTISGLTTLLKMTEKEFLKRFIVKYEKEVPEILDIYRGKL</sequence>
<keyword evidence="3" id="KW-0809">Transit peptide</keyword>
<proteinExistence type="inferred from homology"/>
<name>A0ABD3DR80_9LAMI</name>
<evidence type="ECO:0000256" key="2">
    <source>
        <dbReference type="ARBA" id="ARBA00022472"/>
    </source>
</evidence>
<evidence type="ECO:0000256" key="3">
    <source>
        <dbReference type="ARBA" id="ARBA00022946"/>
    </source>
</evidence>
<dbReference type="PANTHER" id="PTHR13068:SF133">
    <property type="entry name" value="MITOCHONDRIAL TRANSCRIPTION TERMINATION FACTOR FAMILY PROTEIN"/>
    <property type="match status" value="1"/>
</dbReference>
<evidence type="ECO:0008006" key="6">
    <source>
        <dbReference type="Google" id="ProtNLM"/>
    </source>
</evidence>
<evidence type="ECO:0000313" key="5">
    <source>
        <dbReference type="Proteomes" id="UP001632038"/>
    </source>
</evidence>
<comment type="similarity">
    <text evidence="1">Belongs to the mTERF family.</text>
</comment>
<evidence type="ECO:0000256" key="1">
    <source>
        <dbReference type="ARBA" id="ARBA00007692"/>
    </source>
</evidence>
<dbReference type="GO" id="GO:0006353">
    <property type="term" value="P:DNA-templated transcription termination"/>
    <property type="evidence" value="ECO:0007669"/>
    <property type="project" value="UniProtKB-KW"/>
</dbReference>
<dbReference type="EMBL" id="JAVIJP010000013">
    <property type="protein sequence ID" value="KAL3644798.1"/>
    <property type="molecule type" value="Genomic_DNA"/>
</dbReference>
<comment type="caution">
    <text evidence="4">The sequence shown here is derived from an EMBL/GenBank/DDBJ whole genome shotgun (WGS) entry which is preliminary data.</text>
</comment>
<dbReference type="Pfam" id="PF02536">
    <property type="entry name" value="mTERF"/>
    <property type="match status" value="2"/>
</dbReference>
<evidence type="ECO:0000313" key="4">
    <source>
        <dbReference type="EMBL" id="KAL3644798.1"/>
    </source>
</evidence>
<protein>
    <recommendedName>
        <fullName evidence="6">Mitochondrial transcription termination factor</fullName>
    </recommendedName>
</protein>
<dbReference type="PANTHER" id="PTHR13068">
    <property type="entry name" value="CGI-12 PROTEIN-RELATED"/>
    <property type="match status" value="1"/>
</dbReference>
<accession>A0ABD3DR80</accession>
<keyword evidence="2" id="KW-0805">Transcription regulation</keyword>
<gene>
    <name evidence="4" type="ORF">CASFOL_009978</name>
</gene>
<dbReference type="InterPro" id="IPR038538">
    <property type="entry name" value="MTERF_sf"/>
</dbReference>